<proteinExistence type="predicted"/>
<gene>
    <name evidence="1" type="ORF">QAD02_023364</name>
</gene>
<dbReference type="EMBL" id="CM056741">
    <property type="protein sequence ID" value="KAJ8687570.1"/>
    <property type="molecule type" value="Genomic_DNA"/>
</dbReference>
<organism evidence="1 2">
    <name type="scientific">Eretmocerus hayati</name>
    <dbReference type="NCBI Taxonomy" id="131215"/>
    <lineage>
        <taxon>Eukaryota</taxon>
        <taxon>Metazoa</taxon>
        <taxon>Ecdysozoa</taxon>
        <taxon>Arthropoda</taxon>
        <taxon>Hexapoda</taxon>
        <taxon>Insecta</taxon>
        <taxon>Pterygota</taxon>
        <taxon>Neoptera</taxon>
        <taxon>Endopterygota</taxon>
        <taxon>Hymenoptera</taxon>
        <taxon>Apocrita</taxon>
        <taxon>Proctotrupomorpha</taxon>
        <taxon>Chalcidoidea</taxon>
        <taxon>Aphelinidae</taxon>
        <taxon>Aphelininae</taxon>
        <taxon>Eretmocerus</taxon>
    </lineage>
</organism>
<evidence type="ECO:0000313" key="1">
    <source>
        <dbReference type="EMBL" id="KAJ8687570.1"/>
    </source>
</evidence>
<keyword evidence="2" id="KW-1185">Reference proteome</keyword>
<protein>
    <submittedName>
        <fullName evidence="1">Uncharacterized protein</fullName>
    </submittedName>
</protein>
<evidence type="ECO:0000313" key="2">
    <source>
        <dbReference type="Proteomes" id="UP001239111"/>
    </source>
</evidence>
<name>A0ACC2Q0I2_9HYME</name>
<dbReference type="Proteomes" id="UP001239111">
    <property type="component" value="Chromosome 1"/>
</dbReference>
<reference evidence="1" key="1">
    <citation type="submission" date="2023-04" db="EMBL/GenBank/DDBJ databases">
        <title>A chromosome-level genome assembly of the parasitoid wasp Eretmocerus hayati.</title>
        <authorList>
            <person name="Zhong Y."/>
            <person name="Liu S."/>
            <person name="Liu Y."/>
        </authorList>
    </citation>
    <scope>NUCLEOTIDE SEQUENCE</scope>
    <source>
        <strain evidence="1">ZJU_SS_LIU_2023</strain>
    </source>
</reference>
<comment type="caution">
    <text evidence="1">The sequence shown here is derived from an EMBL/GenBank/DDBJ whole genome shotgun (WGS) entry which is preliminary data.</text>
</comment>
<accession>A0ACC2Q0I2</accession>
<sequence length="198" mass="22194">MKFGCLKRPSSTAIMDTAESSPSKVLLVERNLSPQGLALVDPKAVAKRAPNDLVELAMEIQKADEFIKSSACGKLQIIAEQMRFLHQQAQRVLCEAKEHTSLHHAACNFVKKPGNVYHLYQQMSGQLYFSMLSPQEWGESAPPQVYKGSYRLEHDRSWTPLSQISVKDNELSTIDRIYRGTDNSTSVTFSELMSIDSS</sequence>